<comment type="caution">
    <text evidence="1">The sequence shown here is derived from an EMBL/GenBank/DDBJ whole genome shotgun (WGS) entry which is preliminary data.</text>
</comment>
<keyword evidence="2" id="KW-1185">Reference proteome</keyword>
<name>A0AAD3Y8V3_NEPGR</name>
<gene>
    <name evidence="1" type="ORF">Nepgr_033733</name>
</gene>
<evidence type="ECO:0000313" key="2">
    <source>
        <dbReference type="Proteomes" id="UP001279734"/>
    </source>
</evidence>
<dbReference type="Proteomes" id="UP001279734">
    <property type="component" value="Unassembled WGS sequence"/>
</dbReference>
<evidence type="ECO:0000313" key="1">
    <source>
        <dbReference type="EMBL" id="GMH31889.1"/>
    </source>
</evidence>
<organism evidence="1 2">
    <name type="scientific">Nepenthes gracilis</name>
    <name type="common">Slender pitcher plant</name>
    <dbReference type="NCBI Taxonomy" id="150966"/>
    <lineage>
        <taxon>Eukaryota</taxon>
        <taxon>Viridiplantae</taxon>
        <taxon>Streptophyta</taxon>
        <taxon>Embryophyta</taxon>
        <taxon>Tracheophyta</taxon>
        <taxon>Spermatophyta</taxon>
        <taxon>Magnoliopsida</taxon>
        <taxon>eudicotyledons</taxon>
        <taxon>Gunneridae</taxon>
        <taxon>Pentapetalae</taxon>
        <taxon>Caryophyllales</taxon>
        <taxon>Nepenthaceae</taxon>
        <taxon>Nepenthes</taxon>
    </lineage>
</organism>
<accession>A0AAD3Y8V3</accession>
<dbReference type="EMBL" id="BSYO01000043">
    <property type="protein sequence ID" value="GMH31889.1"/>
    <property type="molecule type" value="Genomic_DNA"/>
</dbReference>
<sequence>MQYLTPPFPSLLLDPFHGAGKLCYCSFHPSLWRFWRGWSPVLVAWSLLSPKSPCLSLRIGAPASKMSSLEVVQMESVFGISYNSQDGTNPLTGATQSAHMGPLGVSGSFLPSEPKGILLLSRMEVQTHLIT</sequence>
<reference evidence="1" key="1">
    <citation type="submission" date="2023-05" db="EMBL/GenBank/DDBJ databases">
        <title>Nepenthes gracilis genome sequencing.</title>
        <authorList>
            <person name="Fukushima K."/>
        </authorList>
    </citation>
    <scope>NUCLEOTIDE SEQUENCE</scope>
    <source>
        <strain evidence="1">SING2019-196</strain>
    </source>
</reference>
<dbReference type="AlphaFoldDB" id="A0AAD3Y8V3"/>
<proteinExistence type="predicted"/>
<protein>
    <submittedName>
        <fullName evidence="1">Uncharacterized protein</fullName>
    </submittedName>
</protein>